<dbReference type="Proteomes" id="UP000001660">
    <property type="component" value="Chromosome"/>
</dbReference>
<proteinExistence type="predicted"/>
<reference evidence="1 2" key="1">
    <citation type="journal article" date="2010" name="Proc. Natl. Acad. Sci. U.S.A.">
        <title>A Nitrospira metagenome illuminates the physiology and evolution of globally important nitrite-oxidizing bacteria.</title>
        <authorList>
            <person name="Lucker S."/>
            <person name="Wagner M."/>
            <person name="Maixner F."/>
            <person name="Pelletier E."/>
            <person name="Koch H."/>
            <person name="Vacherie B."/>
            <person name="Rattei T."/>
            <person name="Sinninghe Damste J."/>
            <person name="Spieck E."/>
            <person name="Le Paslier D."/>
            <person name="Daims H."/>
        </authorList>
    </citation>
    <scope>NUCLEOTIDE SEQUENCE [LARGE SCALE GENOMIC DNA]</scope>
</reference>
<name>D8PEN3_9BACT</name>
<dbReference type="STRING" id="330214.NIDE1968"/>
<evidence type="ECO:0000313" key="2">
    <source>
        <dbReference type="Proteomes" id="UP000001660"/>
    </source>
</evidence>
<sequence>MWLKLSGFACLCRATAEFYRQHQRPHLSLTPEQIRVHPSDPTFTWLPARWLFAVNLDEGQGSTPLVHETMRKEMAQEIFVSSGEIDPTYTAPAIKQWPMGRELPVTVLLRSVERIPDDVDEQASRGLIRAHMFSDEVAFADFSEHDVFHITLRLPGSGTTKISLWARKVEEAERGLVVSGVTDAIPQVAWSQLERAKQQVLSDARTEVFRAFDHACDLYSLGTLLFRCLLVNPSRPFEVVQHELSAVLERLEPLVQGLEPDDHWTRFTRVSGRLKEQRDIFAPPSDCLSEFAWYDALIYGLRLTSRIPGFGFCGNTESRDTAALPGALHDAMQGAEHLAEQARIDLFEAAARHRELLRICDLVLAERM</sequence>
<dbReference type="AlphaFoldDB" id="D8PEN3"/>
<dbReference type="HOGENOM" id="CLU_751607_0_0_0"/>
<dbReference type="EMBL" id="FP929003">
    <property type="protein sequence ID" value="CBK41692.1"/>
    <property type="molecule type" value="Genomic_DNA"/>
</dbReference>
<organism evidence="1 2">
    <name type="scientific">Nitrospira defluvii</name>
    <dbReference type="NCBI Taxonomy" id="330214"/>
    <lineage>
        <taxon>Bacteria</taxon>
        <taxon>Pseudomonadati</taxon>
        <taxon>Nitrospirota</taxon>
        <taxon>Nitrospiria</taxon>
        <taxon>Nitrospirales</taxon>
        <taxon>Nitrospiraceae</taxon>
        <taxon>Nitrospira</taxon>
    </lineage>
</organism>
<dbReference type="KEGG" id="nde:NIDE1968"/>
<evidence type="ECO:0000313" key="1">
    <source>
        <dbReference type="EMBL" id="CBK41692.1"/>
    </source>
</evidence>
<accession>D8PEN3</accession>
<gene>
    <name evidence="1" type="ORF">NIDE1968</name>
</gene>
<protein>
    <submittedName>
        <fullName evidence="1">Uncharacterized protein</fullName>
    </submittedName>
</protein>
<keyword evidence="2" id="KW-1185">Reference proteome</keyword>